<dbReference type="EMBL" id="CP020557">
    <property type="protein sequence ID" value="ARF67000.1"/>
    <property type="molecule type" value="Genomic_DNA"/>
</dbReference>
<dbReference type="InterPro" id="IPR013078">
    <property type="entry name" value="His_Pase_superF_clade-1"/>
</dbReference>
<dbReference type="Pfam" id="PF00300">
    <property type="entry name" value="His_Phos_1"/>
    <property type="match status" value="1"/>
</dbReference>
<evidence type="ECO:0000313" key="3">
    <source>
        <dbReference type="Proteomes" id="UP000192727"/>
    </source>
</evidence>
<name>A0A1U9YR38_9BACL</name>
<dbReference type="PANTHER" id="PTHR46517:SF1">
    <property type="entry name" value="FRUCTOSE-2,6-BISPHOSPHATASE TIGAR"/>
    <property type="match status" value="1"/>
</dbReference>
<dbReference type="Gene3D" id="3.40.50.1240">
    <property type="entry name" value="Phosphoglycerate mutase-like"/>
    <property type="match status" value="1"/>
</dbReference>
<dbReference type="GO" id="GO:0045820">
    <property type="term" value="P:negative regulation of glycolytic process"/>
    <property type="evidence" value="ECO:0007669"/>
    <property type="project" value="TreeGrafter"/>
</dbReference>
<dbReference type="SUPFAM" id="SSF53254">
    <property type="entry name" value="Phosphoglycerate mutase-like"/>
    <property type="match status" value="1"/>
</dbReference>
<sequence>MTTIGFIRHGITEWNRLGRIQGVMDIPLNDEGREQARKLGNRLKHENWDGIISSDLRRAKETSEIISQLSGIPVLEYDKRLRERFFGEAEGTTLEEREERWGSEWRNAGIGVETDEALLQRWDDFTETLFKKYPERRILLVSHGSFIGTILKRLEIEQPGNWLTNTSLTCLQKKENTWECTLYNCSSHLNDSAKTERV</sequence>
<dbReference type="RefSeq" id="WP_023482664.1">
    <property type="nucleotide sequence ID" value="NZ_CP019794.1"/>
</dbReference>
<evidence type="ECO:0000256" key="1">
    <source>
        <dbReference type="ARBA" id="ARBA00022801"/>
    </source>
</evidence>
<keyword evidence="1" id="KW-0378">Hydrolase</keyword>
<proteinExistence type="predicted"/>
<organism evidence="2 3">
    <name type="scientific">Paenibacillus larvae subsp. pulvifaciens</name>
    <dbReference type="NCBI Taxonomy" id="1477"/>
    <lineage>
        <taxon>Bacteria</taxon>
        <taxon>Bacillati</taxon>
        <taxon>Bacillota</taxon>
        <taxon>Bacilli</taxon>
        <taxon>Bacillales</taxon>
        <taxon>Paenibacillaceae</taxon>
        <taxon>Paenibacillus</taxon>
    </lineage>
</organism>
<gene>
    <name evidence="2" type="ORF">B7C51_03055</name>
</gene>
<dbReference type="GO" id="GO:0005829">
    <property type="term" value="C:cytosol"/>
    <property type="evidence" value="ECO:0007669"/>
    <property type="project" value="TreeGrafter"/>
</dbReference>
<accession>A0A1U9YR38</accession>
<dbReference type="GeneID" id="64218388"/>
<dbReference type="AlphaFoldDB" id="A0A1U9YR38"/>
<evidence type="ECO:0000313" key="2">
    <source>
        <dbReference type="EMBL" id="ARF67000.1"/>
    </source>
</evidence>
<dbReference type="InterPro" id="IPR051695">
    <property type="entry name" value="Phosphoglycerate_Mutase"/>
</dbReference>
<protein>
    <submittedName>
        <fullName evidence="2">Histidine phosphatase family protein</fullName>
    </submittedName>
</protein>
<reference evidence="2 3" key="1">
    <citation type="submission" date="2017-03" db="EMBL/GenBank/DDBJ databases">
        <title>Paenibacillus larvae genome sequencing.</title>
        <authorList>
            <person name="Dingman D.W."/>
        </authorList>
    </citation>
    <scope>NUCLEOTIDE SEQUENCE [LARGE SCALE GENOMIC DNA]</scope>
    <source>
        <strain evidence="2 3">SAG 10367</strain>
    </source>
</reference>
<dbReference type="SMART" id="SM00855">
    <property type="entry name" value="PGAM"/>
    <property type="match status" value="1"/>
</dbReference>
<dbReference type="InterPro" id="IPR029033">
    <property type="entry name" value="His_PPase_superfam"/>
</dbReference>
<dbReference type="CDD" id="cd07067">
    <property type="entry name" value="HP_PGM_like"/>
    <property type="match status" value="1"/>
</dbReference>
<dbReference type="GO" id="GO:0004331">
    <property type="term" value="F:fructose-2,6-bisphosphate 2-phosphatase activity"/>
    <property type="evidence" value="ECO:0007669"/>
    <property type="project" value="TreeGrafter"/>
</dbReference>
<dbReference type="PANTHER" id="PTHR46517">
    <property type="entry name" value="FRUCTOSE-2,6-BISPHOSPHATASE TIGAR"/>
    <property type="match status" value="1"/>
</dbReference>
<dbReference type="Proteomes" id="UP000192727">
    <property type="component" value="Chromosome"/>
</dbReference>
<dbReference type="GO" id="GO:0043456">
    <property type="term" value="P:regulation of pentose-phosphate shunt"/>
    <property type="evidence" value="ECO:0007669"/>
    <property type="project" value="TreeGrafter"/>
</dbReference>